<dbReference type="GO" id="GO:0009446">
    <property type="term" value="P:putrescine biosynthetic process"/>
    <property type="evidence" value="ECO:0007669"/>
    <property type="project" value="InterPro"/>
</dbReference>
<dbReference type="Proteomes" id="UP000477980">
    <property type="component" value="Unassembled WGS sequence"/>
</dbReference>
<protein>
    <submittedName>
        <fullName evidence="2">Agmatine deiminase family protein</fullName>
    </submittedName>
</protein>
<dbReference type="SUPFAM" id="SSF55909">
    <property type="entry name" value="Pentein"/>
    <property type="match status" value="1"/>
</dbReference>
<dbReference type="RefSeq" id="WP_153089538.1">
    <property type="nucleotide sequence ID" value="NZ_VZAH01000018.1"/>
</dbReference>
<organism evidence="2 3">
    <name type="scientific">Segatella copri</name>
    <dbReference type="NCBI Taxonomy" id="165179"/>
    <lineage>
        <taxon>Bacteria</taxon>
        <taxon>Pseudomonadati</taxon>
        <taxon>Bacteroidota</taxon>
        <taxon>Bacteroidia</taxon>
        <taxon>Bacteroidales</taxon>
        <taxon>Prevotellaceae</taxon>
        <taxon>Segatella</taxon>
    </lineage>
</organism>
<dbReference type="OrthoDB" id="9808013at2"/>
<evidence type="ECO:0000256" key="1">
    <source>
        <dbReference type="ARBA" id="ARBA00022801"/>
    </source>
</evidence>
<reference evidence="2 3" key="1">
    <citation type="submission" date="2019-09" db="EMBL/GenBank/DDBJ databases">
        <title>Distinct polysaccharide growth profiles of human intestinal Prevotella copri isolates.</title>
        <authorList>
            <person name="Fehlner-Peach H."/>
            <person name="Magnabosco C."/>
            <person name="Raghavan V."/>
            <person name="Scher J.U."/>
            <person name="Tett A."/>
            <person name="Cox L.M."/>
            <person name="Gottsegen C."/>
            <person name="Watters A."/>
            <person name="Wiltshire- Gordon J.D."/>
            <person name="Segata N."/>
            <person name="Bonneau R."/>
            <person name="Littman D.R."/>
        </authorList>
    </citation>
    <scope>NUCLEOTIDE SEQUENCE [LARGE SCALE GENOMIC DNA]</scope>
    <source>
        <strain evidence="3">iAA917</strain>
    </source>
</reference>
<dbReference type="Gene3D" id="3.75.10.10">
    <property type="entry name" value="L-arginine/glycine Amidinotransferase, Chain A"/>
    <property type="match status" value="1"/>
</dbReference>
<dbReference type="Pfam" id="PF04371">
    <property type="entry name" value="PAD_porph"/>
    <property type="match status" value="1"/>
</dbReference>
<dbReference type="InterPro" id="IPR007466">
    <property type="entry name" value="Peptidyl-Arg-deiminase_porph"/>
</dbReference>
<gene>
    <name evidence="2" type="ORF">F7D25_02135</name>
</gene>
<evidence type="ECO:0000313" key="3">
    <source>
        <dbReference type="Proteomes" id="UP000477980"/>
    </source>
</evidence>
<accession>A0A6G1VJN5</accession>
<dbReference type="GO" id="GO:0004668">
    <property type="term" value="F:protein-arginine deiminase activity"/>
    <property type="evidence" value="ECO:0007669"/>
    <property type="project" value="InterPro"/>
</dbReference>
<name>A0A6G1VJN5_9BACT</name>
<comment type="caution">
    <text evidence="2">The sequence shown here is derived from an EMBL/GenBank/DDBJ whole genome shotgun (WGS) entry which is preliminary data.</text>
</comment>
<dbReference type="PANTHER" id="PTHR31377">
    <property type="entry name" value="AGMATINE DEIMINASE-RELATED"/>
    <property type="match status" value="1"/>
</dbReference>
<dbReference type="AlphaFoldDB" id="A0A6G1VJN5"/>
<evidence type="ECO:0000313" key="2">
    <source>
        <dbReference type="EMBL" id="MQP13232.1"/>
    </source>
</evidence>
<dbReference type="EMBL" id="VZAH01000018">
    <property type="protein sequence ID" value="MQP13232.1"/>
    <property type="molecule type" value="Genomic_DNA"/>
</dbReference>
<dbReference type="GO" id="GO:0047632">
    <property type="term" value="F:agmatine deiminase activity"/>
    <property type="evidence" value="ECO:0007669"/>
    <property type="project" value="TreeGrafter"/>
</dbReference>
<dbReference type="PANTHER" id="PTHR31377:SF0">
    <property type="entry name" value="AGMATINE DEIMINASE-RELATED"/>
    <property type="match status" value="1"/>
</dbReference>
<keyword evidence="1" id="KW-0378">Hydrolase</keyword>
<proteinExistence type="predicted"/>
<sequence>MHHSILPCDFALPAEWEPQSAIMLTWPHGGTDWKPYLRQITNTYLQLADIITRYEDLLVVTPILESTQRMLAEKLSEGQMNRVHLYEMDTNDTWARDHGPISMVSRGRHNSHVIPIHLLDFKFNGWGEKFDWKKDNAINLQLYYQGAFNAALENHQGFVLEGGSIESDGKGTLFTTSQCLLAPHRNQPFTRENIDSQLRNFFHVRNVVWLDHGNLVGDDTDGHIDTIVRVAPHDTLLYVGCDDEEDDQYEDFQALEKQLQKIFTYEGYPYRLLKLPMPDAIYDEGDRLTTDKNSKGDRLPATYANFLILNGAVIYPTYNQPEKDEEAKRQIQLAFPDRDVIGVDSLTIIRQHGSIHCLTMQLPAGAIK</sequence>